<dbReference type="AlphaFoldDB" id="A0A848N635"/>
<dbReference type="PANTHER" id="PTHR40588:SF1">
    <property type="entry name" value="MRNA INTERFERASE TOXIN YAFQ"/>
    <property type="match status" value="1"/>
</dbReference>
<gene>
    <name evidence="2" type="ORF">HIO71_12230</name>
</gene>
<dbReference type="InterPro" id="IPR007712">
    <property type="entry name" value="RelE/ParE_toxin"/>
</dbReference>
<comment type="caution">
    <text evidence="2">The sequence shown here is derived from an EMBL/GenBank/DDBJ whole genome shotgun (WGS) entry which is preliminary data.</text>
</comment>
<sequence length="47" mass="5430">MWNAHQLQGNYKGYCELHLFPDVLLVYTIKDNFCILSQIGSHSEVFG</sequence>
<dbReference type="GO" id="GO:0006402">
    <property type="term" value="P:mRNA catabolic process"/>
    <property type="evidence" value="ECO:0007669"/>
    <property type="project" value="TreeGrafter"/>
</dbReference>
<name>A0A848N635_9FLAO</name>
<dbReference type="PANTHER" id="PTHR40588">
    <property type="entry name" value="MRNA INTERFERASE TOXIN YAFQ"/>
    <property type="match status" value="1"/>
</dbReference>
<evidence type="ECO:0000313" key="3">
    <source>
        <dbReference type="Proteomes" id="UP000548067"/>
    </source>
</evidence>
<dbReference type="Pfam" id="PF15738">
    <property type="entry name" value="YafQ_toxin"/>
    <property type="match status" value="1"/>
</dbReference>
<dbReference type="RefSeq" id="WP_169321686.1">
    <property type="nucleotide sequence ID" value="NZ_JABCJF010000006.1"/>
</dbReference>
<evidence type="ECO:0000256" key="1">
    <source>
        <dbReference type="ARBA" id="ARBA00022649"/>
    </source>
</evidence>
<dbReference type="EMBL" id="JABCJF010000006">
    <property type="protein sequence ID" value="NMR34954.1"/>
    <property type="molecule type" value="Genomic_DNA"/>
</dbReference>
<dbReference type="InterPro" id="IPR004386">
    <property type="entry name" value="Toxin_YafQ-like"/>
</dbReference>
<organism evidence="2 3">
    <name type="scientific">Chryseobacterium aquaticum</name>
    <dbReference type="NCBI Taxonomy" id="452084"/>
    <lineage>
        <taxon>Bacteria</taxon>
        <taxon>Pseudomonadati</taxon>
        <taxon>Bacteroidota</taxon>
        <taxon>Flavobacteriia</taxon>
        <taxon>Flavobacteriales</taxon>
        <taxon>Weeksellaceae</taxon>
        <taxon>Chryseobacterium group</taxon>
        <taxon>Chryseobacterium</taxon>
    </lineage>
</organism>
<dbReference type="Gene3D" id="3.30.2310.20">
    <property type="entry name" value="RelE-like"/>
    <property type="match status" value="1"/>
</dbReference>
<dbReference type="NCBIfam" id="TIGR02385">
    <property type="entry name" value="RelE_StbE"/>
    <property type="match status" value="1"/>
</dbReference>
<reference evidence="2 3" key="1">
    <citation type="submission" date="2020-04" db="EMBL/GenBank/DDBJ databases">
        <title>Genome analysis and antimicrobial resistance characteristics of Chryseobacterium aquaticum isolated from farmed salmonids.</title>
        <authorList>
            <person name="Saticioglu I.B."/>
            <person name="Duman M."/>
            <person name="Altun S."/>
        </authorList>
    </citation>
    <scope>NUCLEOTIDE SEQUENCE [LARGE SCALE GENOMIC DNA]</scope>
    <source>
        <strain evidence="2 3">C-174</strain>
    </source>
</reference>
<dbReference type="SUPFAM" id="SSF143011">
    <property type="entry name" value="RelE-like"/>
    <property type="match status" value="1"/>
</dbReference>
<dbReference type="GO" id="GO:0004521">
    <property type="term" value="F:RNA endonuclease activity"/>
    <property type="evidence" value="ECO:0007669"/>
    <property type="project" value="TreeGrafter"/>
</dbReference>
<protein>
    <submittedName>
        <fullName evidence="2">Type II toxin-antitoxin system mRNA interferase toxin, RelE/StbE family</fullName>
    </submittedName>
</protein>
<dbReference type="InterPro" id="IPR035093">
    <property type="entry name" value="RelE/ParE_toxin_dom_sf"/>
</dbReference>
<keyword evidence="1" id="KW-1277">Toxin-antitoxin system</keyword>
<dbReference type="GO" id="GO:0006415">
    <property type="term" value="P:translational termination"/>
    <property type="evidence" value="ECO:0007669"/>
    <property type="project" value="TreeGrafter"/>
</dbReference>
<evidence type="ECO:0000313" key="2">
    <source>
        <dbReference type="EMBL" id="NMR34954.1"/>
    </source>
</evidence>
<proteinExistence type="predicted"/>
<dbReference type="Proteomes" id="UP000548067">
    <property type="component" value="Unassembled WGS sequence"/>
</dbReference>
<accession>A0A848N635</accession>